<proteinExistence type="predicted"/>
<feature type="region of interest" description="Disordered" evidence="1">
    <location>
        <begin position="92"/>
        <end position="116"/>
    </location>
</feature>
<evidence type="ECO:0000313" key="2">
    <source>
        <dbReference type="EMBL" id="QXJ22631.1"/>
    </source>
</evidence>
<keyword evidence="3" id="KW-1185">Reference proteome</keyword>
<gene>
    <name evidence="2" type="ORF">AGRA3207_003664</name>
</gene>
<accession>A0ABX8QWC3</accession>
<dbReference type="RefSeq" id="WP_231335951.1">
    <property type="nucleotide sequence ID" value="NZ_CP059572.1"/>
</dbReference>
<name>A0ABX8QWC3_9ACTN</name>
<evidence type="ECO:0000256" key="1">
    <source>
        <dbReference type="SAM" id="MobiDB-lite"/>
    </source>
</evidence>
<reference evidence="2" key="1">
    <citation type="submission" date="2020-07" db="EMBL/GenBank/DDBJ databases">
        <authorList>
            <person name="Tarantini F.S."/>
            <person name="Hong K.W."/>
            <person name="Chan K.G."/>
        </authorList>
    </citation>
    <scope>NUCLEOTIDE SEQUENCE</scope>
    <source>
        <strain evidence="2">32-07</strain>
    </source>
</reference>
<protein>
    <submittedName>
        <fullName evidence="2">Uncharacterized protein</fullName>
    </submittedName>
</protein>
<dbReference type="EMBL" id="CP059572">
    <property type="protein sequence ID" value="QXJ22631.1"/>
    <property type="molecule type" value="Genomic_DNA"/>
</dbReference>
<evidence type="ECO:0000313" key="3">
    <source>
        <dbReference type="Proteomes" id="UP001049518"/>
    </source>
</evidence>
<dbReference type="Proteomes" id="UP001049518">
    <property type="component" value="Chromosome"/>
</dbReference>
<sequence length="116" mass="12711">MSIPASISSSVIGAVDDRVRREMVEQGLFDLRVVVPVVESARAREEVEVFAAGFVVHSACQGPAEHRRPFPAIAADFRFQWGEDIYGVDDSSTFVSGPAPDGSFLRPTSAERRSDW</sequence>
<organism evidence="2 3">
    <name type="scientific">Actinomadura graeca</name>
    <dbReference type="NCBI Taxonomy" id="2750812"/>
    <lineage>
        <taxon>Bacteria</taxon>
        <taxon>Bacillati</taxon>
        <taxon>Actinomycetota</taxon>
        <taxon>Actinomycetes</taxon>
        <taxon>Streptosporangiales</taxon>
        <taxon>Thermomonosporaceae</taxon>
        <taxon>Actinomadura</taxon>
    </lineage>
</organism>